<organism evidence="1 2">
    <name type="scientific">Phytophthora fragariae</name>
    <dbReference type="NCBI Taxonomy" id="53985"/>
    <lineage>
        <taxon>Eukaryota</taxon>
        <taxon>Sar</taxon>
        <taxon>Stramenopiles</taxon>
        <taxon>Oomycota</taxon>
        <taxon>Peronosporomycetes</taxon>
        <taxon>Peronosporales</taxon>
        <taxon>Peronosporaceae</taxon>
        <taxon>Phytophthora</taxon>
    </lineage>
</organism>
<sequence>MASYRGAWTLAAVAIARRSGTLVTQILASITTPLLSSCRMGG</sequence>
<gene>
    <name evidence="1" type="ORF">PF011_g23256</name>
</gene>
<reference evidence="1 2" key="1">
    <citation type="submission" date="2018-09" db="EMBL/GenBank/DDBJ databases">
        <title>Genomic investigation of the strawberry pathogen Phytophthora fragariae indicates pathogenicity is determined by transcriptional variation in three key races.</title>
        <authorList>
            <person name="Adams T.M."/>
            <person name="Armitage A.D."/>
            <person name="Sobczyk M.K."/>
            <person name="Bates H.J."/>
            <person name="Dunwell J.M."/>
            <person name="Nellist C.F."/>
            <person name="Harrison R.J."/>
        </authorList>
    </citation>
    <scope>NUCLEOTIDE SEQUENCE [LARGE SCALE GENOMIC DNA]</scope>
    <source>
        <strain evidence="1 2">SCRP245</strain>
    </source>
</reference>
<evidence type="ECO:0000313" key="2">
    <source>
        <dbReference type="Proteomes" id="UP000460718"/>
    </source>
</evidence>
<proteinExistence type="predicted"/>
<comment type="caution">
    <text evidence="1">The sequence shown here is derived from an EMBL/GenBank/DDBJ whole genome shotgun (WGS) entry which is preliminary data.</text>
</comment>
<protein>
    <submittedName>
        <fullName evidence="1">Uncharacterized protein</fullName>
    </submittedName>
</protein>
<dbReference type="Proteomes" id="UP000460718">
    <property type="component" value="Unassembled WGS sequence"/>
</dbReference>
<accession>A0A6A3IE87</accession>
<dbReference type="AlphaFoldDB" id="A0A6A3IE87"/>
<name>A0A6A3IE87_9STRA</name>
<evidence type="ECO:0000313" key="1">
    <source>
        <dbReference type="EMBL" id="KAE8978404.1"/>
    </source>
</evidence>
<dbReference type="EMBL" id="QXFW01002451">
    <property type="protein sequence ID" value="KAE8978404.1"/>
    <property type="molecule type" value="Genomic_DNA"/>
</dbReference>